<feature type="domain" description="DUF7902" evidence="3">
    <location>
        <begin position="579"/>
        <end position="661"/>
    </location>
</feature>
<dbReference type="InterPro" id="IPR003959">
    <property type="entry name" value="ATPase_AAA_core"/>
</dbReference>
<dbReference type="GO" id="GO:0005524">
    <property type="term" value="F:ATP binding"/>
    <property type="evidence" value="ECO:0007669"/>
    <property type="project" value="InterPro"/>
</dbReference>
<feature type="domain" description="ATPase AAA-type core" evidence="1">
    <location>
        <begin position="1279"/>
        <end position="1399"/>
    </location>
</feature>
<reference evidence="4" key="1">
    <citation type="submission" date="2020-07" db="EMBL/GenBank/DDBJ databases">
        <title>Vallitalea pronyensis genome.</title>
        <authorList>
            <person name="Postec A."/>
        </authorList>
    </citation>
    <scope>NUCLEOTIDE SEQUENCE</scope>
    <source>
        <strain evidence="4">FatNI3</strain>
    </source>
</reference>
<dbReference type="GO" id="GO:0016887">
    <property type="term" value="F:ATP hydrolysis activity"/>
    <property type="evidence" value="ECO:0007669"/>
    <property type="project" value="InterPro"/>
</dbReference>
<name>A0A8J8MPK1_9FIRM</name>
<organism evidence="4 5">
    <name type="scientific">Vallitalea pronyensis</name>
    <dbReference type="NCBI Taxonomy" id="1348613"/>
    <lineage>
        <taxon>Bacteria</taxon>
        <taxon>Bacillati</taxon>
        <taxon>Bacillota</taxon>
        <taxon>Clostridia</taxon>
        <taxon>Lachnospirales</taxon>
        <taxon>Vallitaleaceae</taxon>
        <taxon>Vallitalea</taxon>
    </lineage>
</organism>
<evidence type="ECO:0000259" key="3">
    <source>
        <dbReference type="Pfam" id="PF25472"/>
    </source>
</evidence>
<keyword evidence="5" id="KW-1185">Reference proteome</keyword>
<dbReference type="Pfam" id="PF12458">
    <property type="entry name" value="DUF3686"/>
    <property type="match status" value="1"/>
</dbReference>
<evidence type="ECO:0000259" key="1">
    <source>
        <dbReference type="Pfam" id="PF00004"/>
    </source>
</evidence>
<protein>
    <submittedName>
        <fullName evidence="4">DNA repair ATPase</fullName>
    </submittedName>
</protein>
<dbReference type="Pfam" id="PF25472">
    <property type="entry name" value="DUF7902"/>
    <property type="match status" value="1"/>
</dbReference>
<evidence type="ECO:0000259" key="2">
    <source>
        <dbReference type="Pfam" id="PF12458"/>
    </source>
</evidence>
<dbReference type="InterPro" id="IPR027417">
    <property type="entry name" value="P-loop_NTPase"/>
</dbReference>
<dbReference type="KEGG" id="vpy:HZI73_07520"/>
<dbReference type="Pfam" id="PF00004">
    <property type="entry name" value="AAA"/>
    <property type="match status" value="1"/>
</dbReference>
<evidence type="ECO:0000313" key="5">
    <source>
        <dbReference type="Proteomes" id="UP000683246"/>
    </source>
</evidence>
<dbReference type="Proteomes" id="UP000683246">
    <property type="component" value="Chromosome"/>
</dbReference>
<sequence>MENGTYEVIKNRLVKHGNDLKARTEKLNAVRKEVFGSIDTKLLGSERMITEHNCIPRDMAPVDDSFIFGYNVHMGLKSKVELSDVFSIYHYKDHAFQKQALHLINDEQFLKDFDELYKYYKHTFFAKFTITEPYFYMIFQTGKHATDIKVFKWLIEGGKLTYVDCRSEHEVKFTDKNAFDFVKVTRDDQRSGVHPHVSILDKVFVETIGGDLTIKVEDNTAVGKGIYSEDVEDKDQNLDDADIAYVDLGQIIILKIRPYKENHDRYFIFNDKLKRVVRIDSIKDTCRLLPGNHGLIFPKGYYLQNGEYKIFDVPAENCVFDQVISSSNGEDYQYIFYNMDSGIYLIYSYNIIEQTIDTPIVCSGYSHFNNGEMIVFKHEDEPRKNHMIQIWQTPYVGKNYVSAGDNDSILFKIGNKDIVNCMADCKVVYKLIQKGEGYQSIYVDIVKEAEQIMDAYFWLDKAETYNLKEVLQNIKESSAFAIGEFEKVTRIKNATKKQITDVSGTAEELLKKLEYGTFDTVDEYVRVLADIRNLRGKIVSLRDLRYTDLAIVDSLDSRVKEKNEDFSKKCVTFLIEPEGLKPYADKVQELQDTIQKVNKSKEGKELAEKMDNTSADLELLIDIVGNFKIEDPTMTTAIIEKISSLFSLLNNAKARLKARVEEFTKSEMTTQFNSQMKLLSQAVVNYLDVSDTVEKCDQYLNKVMVQIQELEGKFAEFDDYVLQLTEKREELYNAFESKKQALLDKLNKRMTALFNSSERIMSGITNRLTSFDSVEAINGYLATDIMAEKVRDVISKLRELGDTVKADEISSRLKRLREDAIRQLKDKQELYVSGENVIKLGQHHFSVNTKAIDLSIVQKDDGLYYHITGTDFWDKVVHEDIDNYQHVFSQSVVSENRDVYRAEYLAYLVFEGARQLELESLDVLYGRTETQLVEVIQKFMEPRYQEGYTKGVHDQDGAKILKALLDLHQNIDLLTYSNEARALARLFWHHLADKDTKDLLMLRLKELAKVGLYFKASPNLQSYVPYIIEKLQGCYQDVTFFDNQYIPAAAEYLCMEIMQGEDFIVSREAKKVYEGFIGYLQDKDAQDTFALSIKNSHEDAEGLFYLMKEWINAYRLDITGHKPQDSEDAIGTINVFEALDEEELPGILDEVIVLLIENKAGSGRVMSVDAKTTIKGLVGTHGVIDGGTYTLAYTKFMYKLKHYREVIVQDYTTFQEMKKMLIKQMGDALHLDDFKPKVLSSFVRNKLIDKVYLPLVGDNLAKQIGVVSEDKRTDLMGMLLLVSPPGYGKTTLMEYIASRLGIILVKVNGPSLGNEVTSLDPAKANNTSARDELKKLNLALKMGNNVMIYVDDIQHCHPEFLQKFISLCDGQRKIEGVYNGIGQTYDLRGKKVAVVMAGNPYTESGEKFKIPDMLSNRADVYNLGDMLRENEEAFKLSYIENSLTSNPVLSKLAGRSQKDLYGLIDMANGAERESVNLEGTYSMDELSEYIAVIEKLFVIRDVVLKVNMEYIYSAAQADAYRNEPPFKLQGSYRNMNKIAEKIVAIMNEEELSQRVLASYENDSQTLTTGAEANMLKWKEIVGCIDCDEQKRWDDIKKIFVKNKLVKGDDKMGQAVMVLSDLTENLEMIKDILAKGK</sequence>
<dbReference type="SUPFAM" id="SSF52540">
    <property type="entry name" value="P-loop containing nucleoside triphosphate hydrolases"/>
    <property type="match status" value="1"/>
</dbReference>
<gene>
    <name evidence="4" type="ORF">HZI73_07520</name>
</gene>
<dbReference type="InterPro" id="IPR057224">
    <property type="entry name" value="DUF7902"/>
</dbReference>
<proteinExistence type="predicted"/>
<dbReference type="EMBL" id="CP058649">
    <property type="protein sequence ID" value="QUI25625.1"/>
    <property type="molecule type" value="Genomic_DNA"/>
</dbReference>
<evidence type="ECO:0000313" key="4">
    <source>
        <dbReference type="EMBL" id="QUI25625.1"/>
    </source>
</evidence>
<dbReference type="Gene3D" id="3.40.50.300">
    <property type="entry name" value="P-loop containing nucleotide triphosphate hydrolases"/>
    <property type="match status" value="1"/>
</dbReference>
<accession>A0A8J8MPK1</accession>
<dbReference type="InterPro" id="IPR020958">
    <property type="entry name" value="DUF3686"/>
</dbReference>
<feature type="domain" description="DUF3686" evidence="2">
    <location>
        <begin position="19"/>
        <end position="457"/>
    </location>
</feature>